<reference evidence="4 5" key="2">
    <citation type="submission" date="2019-09" db="EMBL/GenBank/DDBJ databases">
        <authorList>
            <person name="Jin C."/>
        </authorList>
    </citation>
    <scope>NUCLEOTIDE SEQUENCE [LARGE SCALE GENOMIC DNA]</scope>
    <source>
        <strain evidence="4 5">AN110305</strain>
    </source>
</reference>
<proteinExistence type="predicted"/>
<dbReference type="Pfam" id="PF11203">
    <property type="entry name" value="EccE"/>
    <property type="match status" value="1"/>
</dbReference>
<evidence type="ECO:0000259" key="3">
    <source>
        <dbReference type="Pfam" id="PF11203"/>
    </source>
</evidence>
<keyword evidence="5" id="KW-1185">Reference proteome</keyword>
<dbReference type="RefSeq" id="WP_149847581.1">
    <property type="nucleotide sequence ID" value="NZ_VUOB01000002.1"/>
</dbReference>
<evidence type="ECO:0000256" key="2">
    <source>
        <dbReference type="SAM" id="Phobius"/>
    </source>
</evidence>
<feature type="transmembrane region" description="Helical" evidence="2">
    <location>
        <begin position="54"/>
        <end position="83"/>
    </location>
</feature>
<feature type="region of interest" description="Disordered" evidence="1">
    <location>
        <begin position="1"/>
        <end position="36"/>
    </location>
</feature>
<accession>A0A5B2XTH9</accession>
<evidence type="ECO:0000313" key="4">
    <source>
        <dbReference type="EMBL" id="KAA2266475.1"/>
    </source>
</evidence>
<protein>
    <submittedName>
        <fullName evidence="4">Type VII secretion protein EccE</fullName>
    </submittedName>
</protein>
<gene>
    <name evidence="4" type="ORF">F0L68_01640</name>
</gene>
<dbReference type="AlphaFoldDB" id="A0A5B2XTH9"/>
<organism evidence="4 5">
    <name type="scientific">Solihabitans fulvus</name>
    <dbReference type="NCBI Taxonomy" id="1892852"/>
    <lineage>
        <taxon>Bacteria</taxon>
        <taxon>Bacillati</taxon>
        <taxon>Actinomycetota</taxon>
        <taxon>Actinomycetes</taxon>
        <taxon>Pseudonocardiales</taxon>
        <taxon>Pseudonocardiaceae</taxon>
        <taxon>Solihabitans</taxon>
    </lineage>
</organism>
<dbReference type="OrthoDB" id="3604697at2"/>
<comment type="caution">
    <text evidence="4">The sequence shown here is derived from an EMBL/GenBank/DDBJ whole genome shotgun (WGS) entry which is preliminary data.</text>
</comment>
<name>A0A5B2XTH9_9PSEU</name>
<dbReference type="InterPro" id="IPR050051">
    <property type="entry name" value="EccE_dom"/>
</dbReference>
<evidence type="ECO:0000313" key="5">
    <source>
        <dbReference type="Proteomes" id="UP000323454"/>
    </source>
</evidence>
<keyword evidence="2" id="KW-0472">Membrane</keyword>
<dbReference type="Proteomes" id="UP000323454">
    <property type="component" value="Unassembled WGS sequence"/>
</dbReference>
<reference evidence="4 5" key="1">
    <citation type="submission" date="2019-09" db="EMBL/GenBank/DDBJ databases">
        <title>Goodfellowia gen. nov., a new genus of the Pseudonocardineae related to Actinoalloteichus, containing Goodfellowia coeruleoviolacea gen. nov., comb. nov. gen. nov., comb. nov.</title>
        <authorList>
            <person name="Labeda D."/>
        </authorList>
    </citation>
    <scope>NUCLEOTIDE SEQUENCE [LARGE SCALE GENOMIC DNA]</scope>
    <source>
        <strain evidence="4 5">AN110305</strain>
    </source>
</reference>
<keyword evidence="2" id="KW-0812">Transmembrane</keyword>
<evidence type="ECO:0000256" key="1">
    <source>
        <dbReference type="SAM" id="MobiDB-lite"/>
    </source>
</evidence>
<keyword evidence="2" id="KW-1133">Transmembrane helix</keyword>
<dbReference type="EMBL" id="VUOB01000002">
    <property type="protein sequence ID" value="KAA2266475.1"/>
    <property type="molecule type" value="Genomic_DNA"/>
</dbReference>
<sequence length="395" mass="42029">MNSAPSIASTAGDWAKGASTPPGKSRRRGARPAGMPWKAGITPVRAAQVAVWELAGLAVLATVFPLGAAGIVAIALGAVAVLFTSVRFDGLCWYQWCDVQVHHRRRHRRVTSAGAPRDPLEAVLPGLRISRHVDRAGNRIGLARVDDGWSAVVRLAPTGRMDSEALVSALRTTFDRVDIRLSGAELVTWSVTGPPAHRGAPPENVRICWLALRYLPSAAPRAALARGGAERGAARTIASAAFGLVNQLAAAGQPSAVLDEQQLRQDLLVALGADPAGLTGHSAIVVTETWRDWRAGRVRQTCFVPRKERDALTVLGRHAPQAAFTCTSYALSRTPRGEVRGATTVRIGLPAAAKQQHEPVLRPDHVAHGLGVKLFTLNGRHAHHARATLPLALND</sequence>
<feature type="domain" description="Type VII secretion system protein EccE" evidence="3">
    <location>
        <begin position="205"/>
        <end position="303"/>
    </location>
</feature>